<feature type="transmembrane region" description="Helical" evidence="1">
    <location>
        <begin position="334"/>
        <end position="356"/>
    </location>
</feature>
<evidence type="ECO:0008006" key="3">
    <source>
        <dbReference type="Google" id="ProtNLM"/>
    </source>
</evidence>
<dbReference type="AlphaFoldDB" id="A0A3B1CX91"/>
<evidence type="ECO:0000256" key="1">
    <source>
        <dbReference type="SAM" id="Phobius"/>
    </source>
</evidence>
<feature type="transmembrane region" description="Helical" evidence="1">
    <location>
        <begin position="135"/>
        <end position="154"/>
    </location>
</feature>
<organism evidence="2">
    <name type="scientific">hydrothermal vent metagenome</name>
    <dbReference type="NCBI Taxonomy" id="652676"/>
    <lineage>
        <taxon>unclassified sequences</taxon>
        <taxon>metagenomes</taxon>
        <taxon>ecological metagenomes</taxon>
    </lineage>
</organism>
<feature type="transmembrane region" description="Helical" evidence="1">
    <location>
        <begin position="363"/>
        <end position="388"/>
    </location>
</feature>
<dbReference type="EMBL" id="UOGA01000255">
    <property type="protein sequence ID" value="VAX23855.1"/>
    <property type="molecule type" value="Genomic_DNA"/>
</dbReference>
<dbReference type="InterPro" id="IPR011435">
    <property type="entry name" value="UmpAB"/>
</dbReference>
<keyword evidence="1" id="KW-1133">Transmembrane helix</keyword>
<feature type="transmembrane region" description="Helical" evidence="1">
    <location>
        <begin position="215"/>
        <end position="231"/>
    </location>
</feature>
<accession>A0A3B1CX91</accession>
<feature type="transmembrane region" description="Helical" evidence="1">
    <location>
        <begin position="282"/>
        <end position="302"/>
    </location>
</feature>
<feature type="transmembrane region" description="Helical" evidence="1">
    <location>
        <begin position="414"/>
        <end position="438"/>
    </location>
</feature>
<feature type="transmembrane region" description="Helical" evidence="1">
    <location>
        <begin position="70"/>
        <end position="90"/>
    </location>
</feature>
<feature type="transmembrane region" description="Helical" evidence="1">
    <location>
        <begin position="462"/>
        <end position="482"/>
    </location>
</feature>
<keyword evidence="1" id="KW-0472">Membrane</keyword>
<keyword evidence="1" id="KW-0812">Transmembrane</keyword>
<feature type="transmembrane region" description="Helical" evidence="1">
    <location>
        <begin position="251"/>
        <end position="270"/>
    </location>
</feature>
<feature type="transmembrane region" description="Helical" evidence="1">
    <location>
        <begin position="488"/>
        <end position="505"/>
    </location>
</feature>
<sequence length="586" mass="62308">MGKKIRFGEFSNKVSIRYKWLSYNSITSTPGSEKGMEAPFVRRAEKISLRKVDVYRLLAPYISSRFIDQFNAVVPLAAYLILFQLLILHTTVADPWIITSGLLAVILGLMLFIEGLKQGLMPLGEMIGDTLPAKLPLQTVVIITFMLGMGVTFAEPAISALKAAGSTIVPERSPYLYAMLTDWADTLALTVGIGVGLAAVVGMLRLIYGWSLKPLIYLTVIPALGLVFVFMDNPHLSAALGIAWDCGAVTTGPVTVPIVLSIGIGAAAATGKNSGAISGFGIVTLASLFPVIAVMALALYIVETTPVDAIIAGAAAKSMIQEPLWTELTPWNEIILGVRAVMPLSIFLLLVMRFVLKTNIRHGFIVAYGVCLAVIGMIIFNVGLSYGLSKLGAQSGGLIPAAFTEVNGVEGSPLYLYALGIIVAITFAWFLGFGATLAEPALNALGMTVENLTDGALKKKTLMYAVSLGVGCGIAIGALKIIYDIPLAYLLLPGYFIALVLTFFSSEEFVNIAWDSAGVTTGPVTVPLVLAMGIGFGNAINAREGFGVLSMASVCPIISVLTTGLWIRLKIKLSHAKSKRSKQEHE</sequence>
<protein>
    <recommendedName>
        <fullName evidence="3">DUF1538 domain-containing protein</fullName>
    </recommendedName>
</protein>
<proteinExistence type="predicted"/>
<feature type="transmembrane region" description="Helical" evidence="1">
    <location>
        <begin position="96"/>
        <end position="114"/>
    </location>
</feature>
<feature type="transmembrane region" description="Helical" evidence="1">
    <location>
        <begin position="517"/>
        <end position="540"/>
    </location>
</feature>
<name>A0A3B1CX91_9ZZZZ</name>
<feature type="transmembrane region" description="Helical" evidence="1">
    <location>
        <begin position="187"/>
        <end position="208"/>
    </location>
</feature>
<evidence type="ECO:0000313" key="2">
    <source>
        <dbReference type="EMBL" id="VAX23855.1"/>
    </source>
</evidence>
<gene>
    <name evidence="2" type="ORF">MNBD_NITROSPINAE04-190</name>
</gene>
<feature type="transmembrane region" description="Helical" evidence="1">
    <location>
        <begin position="546"/>
        <end position="569"/>
    </location>
</feature>
<dbReference type="Pfam" id="PF07556">
    <property type="entry name" value="DUF1538"/>
    <property type="match status" value="2"/>
</dbReference>
<reference evidence="2" key="1">
    <citation type="submission" date="2018-06" db="EMBL/GenBank/DDBJ databases">
        <authorList>
            <person name="Zhirakovskaya E."/>
        </authorList>
    </citation>
    <scope>NUCLEOTIDE SEQUENCE</scope>
</reference>